<dbReference type="SUPFAM" id="SSF49764">
    <property type="entry name" value="HSP20-like chaperones"/>
    <property type="match status" value="1"/>
</dbReference>
<dbReference type="Pfam" id="PF00011">
    <property type="entry name" value="HSP20"/>
    <property type="match status" value="1"/>
</dbReference>
<proteinExistence type="inferred from homology"/>
<dbReference type="GO" id="GO:0005634">
    <property type="term" value="C:nucleus"/>
    <property type="evidence" value="ECO:0007669"/>
    <property type="project" value="TreeGrafter"/>
</dbReference>
<dbReference type="GO" id="GO:0009408">
    <property type="term" value="P:response to heat"/>
    <property type="evidence" value="ECO:0007669"/>
    <property type="project" value="TreeGrafter"/>
</dbReference>
<dbReference type="PANTHER" id="PTHR45640">
    <property type="entry name" value="HEAT SHOCK PROTEIN HSP-12.2-RELATED"/>
    <property type="match status" value="1"/>
</dbReference>
<feature type="compositionally biased region" description="Polar residues" evidence="4">
    <location>
        <begin position="171"/>
        <end position="180"/>
    </location>
</feature>
<dbReference type="GO" id="GO:0051082">
    <property type="term" value="F:unfolded protein binding"/>
    <property type="evidence" value="ECO:0007669"/>
    <property type="project" value="TreeGrafter"/>
</dbReference>
<evidence type="ECO:0000259" key="5">
    <source>
        <dbReference type="PROSITE" id="PS01031"/>
    </source>
</evidence>
<keyword evidence="1" id="KW-0346">Stress response</keyword>
<protein>
    <submittedName>
        <fullName evidence="7">SHSP domain-containing protein</fullName>
    </submittedName>
</protein>
<sequence>MSSEPTIPPITSFENSNGTSSFPEKKSETFVSNIKMSTYNHSSSYNRTYERKVVEEAPTAIRYQSPIHEFQSRIPFPTGFSDIKTVPSSFVNAHDYKFGTSTSGSFHSSEDSIQVTMDVSAFAPEDLNVSVVGSYIVIEGKHAEKPDELGLIERHFIRKFPLPRLVHPDSVTSNLTSDGQLTIKADPPKPKGDSPARTIPIKIVTAGNTPNPSSQTSPAPSQTNGAEKL</sequence>
<feature type="region of interest" description="Disordered" evidence="4">
    <location>
        <begin position="171"/>
        <end position="229"/>
    </location>
</feature>
<evidence type="ECO:0000313" key="7">
    <source>
        <dbReference type="WBParaSite" id="ACRNAN_scaffold129.g17644.t1"/>
    </source>
</evidence>
<dbReference type="GO" id="GO:0005737">
    <property type="term" value="C:cytoplasm"/>
    <property type="evidence" value="ECO:0007669"/>
    <property type="project" value="TreeGrafter"/>
</dbReference>
<keyword evidence="6" id="KW-1185">Reference proteome</keyword>
<dbReference type="PANTHER" id="PTHR45640:SF13">
    <property type="entry name" value="HEAT SHOCK PROTEIN 22-RELATED"/>
    <property type="match status" value="1"/>
</dbReference>
<evidence type="ECO:0000313" key="6">
    <source>
        <dbReference type="Proteomes" id="UP000887540"/>
    </source>
</evidence>
<reference evidence="7" key="1">
    <citation type="submission" date="2022-11" db="UniProtKB">
        <authorList>
            <consortium name="WormBaseParasite"/>
        </authorList>
    </citation>
    <scope>IDENTIFICATION</scope>
</reference>
<feature type="domain" description="SHSP" evidence="5">
    <location>
        <begin position="95"/>
        <end position="204"/>
    </location>
</feature>
<organism evidence="6 7">
    <name type="scientific">Acrobeloides nanus</name>
    <dbReference type="NCBI Taxonomy" id="290746"/>
    <lineage>
        <taxon>Eukaryota</taxon>
        <taxon>Metazoa</taxon>
        <taxon>Ecdysozoa</taxon>
        <taxon>Nematoda</taxon>
        <taxon>Chromadorea</taxon>
        <taxon>Rhabditida</taxon>
        <taxon>Tylenchina</taxon>
        <taxon>Cephalobomorpha</taxon>
        <taxon>Cephaloboidea</taxon>
        <taxon>Cephalobidae</taxon>
        <taxon>Acrobeloides</taxon>
    </lineage>
</organism>
<feature type="compositionally biased region" description="Low complexity" evidence="4">
    <location>
        <begin position="208"/>
        <end position="229"/>
    </location>
</feature>
<dbReference type="Gene3D" id="2.60.40.790">
    <property type="match status" value="1"/>
</dbReference>
<dbReference type="InterPro" id="IPR008978">
    <property type="entry name" value="HSP20-like_chaperone"/>
</dbReference>
<evidence type="ECO:0000256" key="4">
    <source>
        <dbReference type="SAM" id="MobiDB-lite"/>
    </source>
</evidence>
<dbReference type="AlphaFoldDB" id="A0A914CQI1"/>
<dbReference type="PROSITE" id="PS01031">
    <property type="entry name" value="SHSP"/>
    <property type="match status" value="1"/>
</dbReference>
<dbReference type="GO" id="GO:0042026">
    <property type="term" value="P:protein refolding"/>
    <property type="evidence" value="ECO:0007669"/>
    <property type="project" value="TreeGrafter"/>
</dbReference>
<accession>A0A914CQI1</accession>
<dbReference type="InterPro" id="IPR002068">
    <property type="entry name" value="A-crystallin/Hsp20_dom"/>
</dbReference>
<dbReference type="CDD" id="cd06526">
    <property type="entry name" value="metazoan_ACD"/>
    <property type="match status" value="1"/>
</dbReference>
<dbReference type="WBParaSite" id="ACRNAN_scaffold129.g17644.t1">
    <property type="protein sequence ID" value="ACRNAN_scaffold129.g17644.t1"/>
    <property type="gene ID" value="ACRNAN_scaffold129.g17644"/>
</dbReference>
<evidence type="ECO:0000256" key="2">
    <source>
        <dbReference type="PROSITE-ProRule" id="PRU00285"/>
    </source>
</evidence>
<feature type="region of interest" description="Disordered" evidence="4">
    <location>
        <begin position="1"/>
        <end position="25"/>
    </location>
</feature>
<evidence type="ECO:0000256" key="1">
    <source>
        <dbReference type="ARBA" id="ARBA00023016"/>
    </source>
</evidence>
<dbReference type="PRINTS" id="PR00299">
    <property type="entry name" value="ACRYSTALLIN"/>
</dbReference>
<dbReference type="InterPro" id="IPR001436">
    <property type="entry name" value="Alpha-crystallin/sHSP_animal"/>
</dbReference>
<dbReference type="Proteomes" id="UP000887540">
    <property type="component" value="Unplaced"/>
</dbReference>
<feature type="compositionally biased region" description="Polar residues" evidence="4">
    <location>
        <begin position="12"/>
        <end position="22"/>
    </location>
</feature>
<comment type="similarity">
    <text evidence="2 3">Belongs to the small heat shock protein (HSP20) family.</text>
</comment>
<evidence type="ECO:0000256" key="3">
    <source>
        <dbReference type="RuleBase" id="RU003616"/>
    </source>
</evidence>
<name>A0A914CQI1_9BILA</name>